<protein>
    <recommendedName>
        <fullName evidence="1">Glycosyltransferase 2-like domain-containing protein</fullName>
    </recommendedName>
</protein>
<reference evidence="2" key="1">
    <citation type="journal article" date="2014" name="Front. Microbiol.">
        <title>High frequency of phylogenetically diverse reductive dehalogenase-homologous genes in deep subseafloor sedimentary metagenomes.</title>
        <authorList>
            <person name="Kawai M."/>
            <person name="Futagami T."/>
            <person name="Toyoda A."/>
            <person name="Takaki Y."/>
            <person name="Nishi S."/>
            <person name="Hori S."/>
            <person name="Arai W."/>
            <person name="Tsubouchi T."/>
            <person name="Morono Y."/>
            <person name="Uchiyama I."/>
            <person name="Ito T."/>
            <person name="Fujiyama A."/>
            <person name="Inagaki F."/>
            <person name="Takami H."/>
        </authorList>
    </citation>
    <scope>NUCLEOTIDE SEQUENCE</scope>
    <source>
        <strain evidence="2">Expedition CK06-06</strain>
    </source>
</reference>
<dbReference type="PANTHER" id="PTHR48090:SF7">
    <property type="entry name" value="RFBJ PROTEIN"/>
    <property type="match status" value="1"/>
</dbReference>
<dbReference type="AlphaFoldDB" id="X1I670"/>
<dbReference type="InterPro" id="IPR029044">
    <property type="entry name" value="Nucleotide-diphossugar_trans"/>
</dbReference>
<feature type="domain" description="Glycosyltransferase 2-like" evidence="1">
    <location>
        <begin position="9"/>
        <end position="125"/>
    </location>
</feature>
<dbReference type="SUPFAM" id="SSF53448">
    <property type="entry name" value="Nucleotide-diphospho-sugar transferases"/>
    <property type="match status" value="1"/>
</dbReference>
<dbReference type="CDD" id="cd04179">
    <property type="entry name" value="DPM_DPG-synthase_like"/>
    <property type="match status" value="1"/>
</dbReference>
<dbReference type="InterPro" id="IPR050256">
    <property type="entry name" value="Glycosyltransferase_2"/>
</dbReference>
<dbReference type="EMBL" id="BARU01017668">
    <property type="protein sequence ID" value="GAH61589.1"/>
    <property type="molecule type" value="Genomic_DNA"/>
</dbReference>
<accession>X1I670</accession>
<gene>
    <name evidence="2" type="ORF">S03H2_29287</name>
</gene>
<dbReference type="Gene3D" id="3.90.550.10">
    <property type="entry name" value="Spore Coat Polysaccharide Biosynthesis Protein SpsA, Chain A"/>
    <property type="match status" value="1"/>
</dbReference>
<comment type="caution">
    <text evidence="2">The sequence shown here is derived from an EMBL/GenBank/DDBJ whole genome shotgun (WGS) entry which is preliminary data.</text>
</comment>
<name>X1I670_9ZZZZ</name>
<feature type="non-terminal residue" evidence="2">
    <location>
        <position position="140"/>
    </location>
</feature>
<dbReference type="Pfam" id="PF00535">
    <property type="entry name" value="Glycos_transf_2"/>
    <property type="match status" value="1"/>
</dbReference>
<proteinExistence type="predicted"/>
<sequence>MEDKLKIVVVMPAYNAAKTVENTYRDIPKEVVDEVILVDDASQDETVAVAKGLGLKVVVHPENRGYGSNQKTCYNEALKIGADIVVMLHPDYQYDPKLIPRLIQPILTGGADFVLGSRILGGDALSGGMPLYKYISNRFL</sequence>
<dbReference type="PANTHER" id="PTHR48090">
    <property type="entry name" value="UNDECAPRENYL-PHOSPHATE 4-DEOXY-4-FORMAMIDO-L-ARABINOSE TRANSFERASE-RELATED"/>
    <property type="match status" value="1"/>
</dbReference>
<organism evidence="2">
    <name type="scientific">marine sediment metagenome</name>
    <dbReference type="NCBI Taxonomy" id="412755"/>
    <lineage>
        <taxon>unclassified sequences</taxon>
        <taxon>metagenomes</taxon>
        <taxon>ecological metagenomes</taxon>
    </lineage>
</organism>
<evidence type="ECO:0000259" key="1">
    <source>
        <dbReference type="Pfam" id="PF00535"/>
    </source>
</evidence>
<evidence type="ECO:0000313" key="2">
    <source>
        <dbReference type="EMBL" id="GAH61589.1"/>
    </source>
</evidence>
<dbReference type="InterPro" id="IPR001173">
    <property type="entry name" value="Glyco_trans_2-like"/>
</dbReference>